<protein>
    <submittedName>
        <fullName evidence="1">Uncharacterized protein</fullName>
    </submittedName>
</protein>
<evidence type="ECO:0000313" key="1">
    <source>
        <dbReference type="EMBL" id="ABY90411.1"/>
    </source>
</evidence>
<organism evidence="1 2">
    <name type="scientific">Halomonas phage phiHAP-1 (isolate -/Gulf of Mexico/-/2001)</name>
    <name type="common">Bacteriophage phiHAP-1</name>
    <dbReference type="NCBI Taxonomy" id="1283337"/>
    <lineage>
        <taxon>Viruses</taxon>
        <taxon>Duplodnaviria</taxon>
        <taxon>Heunggongvirae</taxon>
        <taxon>Uroviricota</taxon>
        <taxon>Caudoviricetes</taxon>
        <taxon>Hapunavirus</taxon>
        <taxon>Hapunavirus HAP1</taxon>
    </lineage>
</organism>
<dbReference type="Proteomes" id="UP000001179">
    <property type="component" value="Segment"/>
</dbReference>
<dbReference type="GeneID" id="5912340"/>
<dbReference type="EMBL" id="EU399241">
    <property type="protein sequence ID" value="ABY90411.1"/>
    <property type="molecule type" value="Genomic_DNA"/>
</dbReference>
<proteinExistence type="predicted"/>
<dbReference type="RefSeq" id="YP_001686779.1">
    <property type="nucleotide sequence ID" value="NC_010342.1"/>
</dbReference>
<accession>B0ZSJ1</accession>
<gene>
    <name evidence="1" type="ORF">HAPgp43</name>
</gene>
<sequence>MTLPNCNHCQHPPERREKDGALLLICPVCNNRGEASKCHDWAVASWREVNRTDLPYCCEAKPVRFKQREQQWWAGCTGCDKRTGGFMSLPGAVAGWARALR</sequence>
<reference evidence="1 2" key="1">
    <citation type="journal article" date="2008" name="J. Virol.">
        <title>The temperate marine phage PhiHAP-1 of Halomonas aquamarina possesses a linear plasmid-like prophage genome.</title>
        <authorList>
            <person name="Mobberley J.M."/>
            <person name="Authement R.N."/>
            <person name="Segall A.M."/>
            <person name="Paul J.H."/>
        </authorList>
    </citation>
    <scope>NUCLEOTIDE SEQUENCE</scope>
</reference>
<keyword evidence="2" id="KW-1185">Reference proteome</keyword>
<dbReference type="KEGG" id="vg:5912340"/>
<name>B0ZSJ1_BPHA1</name>
<organismHost>
    <name type="scientific">Vreelandella aquamarina</name>
    <dbReference type="NCBI Taxonomy" id="77097"/>
</organismHost>
<evidence type="ECO:0000313" key="2">
    <source>
        <dbReference type="Proteomes" id="UP000001179"/>
    </source>
</evidence>